<sequence length="263" mass="29823">MAPTRSGVKTLVRPSDDDRLFNQHTYDQRPSLYTSGSVKQQLLMDTFVDPAMLGQLEKHAAGRRTNELKKHSVEDIIDKEPANNKDLQNSQLPGLQHSPAARDMVPKSNSLDALKTQQIETHRGARYDQRSTKERSVPHTKKLLRRRSGRHDLHGSFNKENTYDQDRWIESQMLAGSSWKDISAAYAAKYNCPVPTAQGFCMRIWRMERRSDKSSNVAAGDAHRQGNSDTVGAVNLRGIPRPRQPQQTSLRSLKSPCEETEYL</sequence>
<dbReference type="Proteomes" id="UP001163105">
    <property type="component" value="Unassembled WGS sequence"/>
</dbReference>
<keyword evidence="3" id="KW-1185">Reference proteome</keyword>
<organism evidence="2 3">
    <name type="scientific">Purpureocillium lavendulum</name>
    <dbReference type="NCBI Taxonomy" id="1247861"/>
    <lineage>
        <taxon>Eukaryota</taxon>
        <taxon>Fungi</taxon>
        <taxon>Dikarya</taxon>
        <taxon>Ascomycota</taxon>
        <taxon>Pezizomycotina</taxon>
        <taxon>Sordariomycetes</taxon>
        <taxon>Hypocreomycetidae</taxon>
        <taxon>Hypocreales</taxon>
        <taxon>Ophiocordycipitaceae</taxon>
        <taxon>Purpureocillium</taxon>
    </lineage>
</organism>
<protein>
    <submittedName>
        <fullName evidence="2">Gag-Pol polyprotein</fullName>
    </submittedName>
</protein>
<evidence type="ECO:0000313" key="2">
    <source>
        <dbReference type="EMBL" id="KAJ6436193.1"/>
    </source>
</evidence>
<comment type="caution">
    <text evidence="2">The sequence shown here is derived from an EMBL/GenBank/DDBJ whole genome shotgun (WGS) entry which is preliminary data.</text>
</comment>
<feature type="region of interest" description="Disordered" evidence="1">
    <location>
        <begin position="78"/>
        <end position="103"/>
    </location>
</feature>
<name>A0AB34FAN7_9HYPO</name>
<gene>
    <name evidence="2" type="ORF">O9K51_11255</name>
</gene>
<feature type="region of interest" description="Disordered" evidence="1">
    <location>
        <begin position="1"/>
        <end position="24"/>
    </location>
</feature>
<reference evidence="2" key="1">
    <citation type="submission" date="2023-01" db="EMBL/GenBank/DDBJ databases">
        <title>The growth and conidiation of Purpureocillium lavendulum are regulated by nitrogen source and histone H3K14 acetylation.</title>
        <authorList>
            <person name="Tang P."/>
            <person name="Han J."/>
            <person name="Zhang C."/>
            <person name="Tang P."/>
            <person name="Qi F."/>
            <person name="Zhang K."/>
            <person name="Liang L."/>
        </authorList>
    </citation>
    <scope>NUCLEOTIDE SEQUENCE</scope>
    <source>
        <strain evidence="2">YMF1.00683</strain>
    </source>
</reference>
<feature type="region of interest" description="Disordered" evidence="1">
    <location>
        <begin position="121"/>
        <end position="141"/>
    </location>
</feature>
<evidence type="ECO:0000313" key="3">
    <source>
        <dbReference type="Proteomes" id="UP001163105"/>
    </source>
</evidence>
<proteinExistence type="predicted"/>
<dbReference type="EMBL" id="JAQHRD010000027">
    <property type="protein sequence ID" value="KAJ6436193.1"/>
    <property type="molecule type" value="Genomic_DNA"/>
</dbReference>
<evidence type="ECO:0000256" key="1">
    <source>
        <dbReference type="SAM" id="MobiDB-lite"/>
    </source>
</evidence>
<feature type="region of interest" description="Disordered" evidence="1">
    <location>
        <begin position="215"/>
        <end position="263"/>
    </location>
</feature>
<dbReference type="AlphaFoldDB" id="A0AB34FAN7"/>
<feature type="compositionally biased region" description="Basic and acidic residues" evidence="1">
    <location>
        <begin position="121"/>
        <end position="137"/>
    </location>
</feature>
<accession>A0AB34FAN7</accession>